<evidence type="ECO:0000259" key="1">
    <source>
        <dbReference type="Pfam" id="PF00535"/>
    </source>
</evidence>
<protein>
    <recommendedName>
        <fullName evidence="1">Glycosyltransferase 2-like domain-containing protein</fullName>
    </recommendedName>
</protein>
<feature type="non-terminal residue" evidence="2">
    <location>
        <position position="156"/>
    </location>
</feature>
<proteinExistence type="predicted"/>
<gene>
    <name evidence="2" type="ORF">S01H1_59612</name>
</gene>
<name>X0VUH8_9ZZZZ</name>
<accession>X0VUH8</accession>
<comment type="caution">
    <text evidence="2">The sequence shown here is derived from an EMBL/GenBank/DDBJ whole genome shotgun (WGS) entry which is preliminary data.</text>
</comment>
<dbReference type="InterPro" id="IPR050256">
    <property type="entry name" value="Glycosyltransferase_2"/>
</dbReference>
<dbReference type="SUPFAM" id="SSF53448">
    <property type="entry name" value="Nucleotide-diphospho-sugar transferases"/>
    <property type="match status" value="1"/>
</dbReference>
<sequence>MPAGREGRSWLVLEAEAADMDVSVIMPCLNEEPSVAECVQKARAWLARSGLRGEVIVVDNGSTDRTAHLAAEAGARVLREPRRGKGYAVQRGMLESSGEYVVLADGDGTYDLSRLEALVEPLRNGYDMVIGNRLRGALERKSMPWLHRHVGNPFFG</sequence>
<organism evidence="2">
    <name type="scientific">marine sediment metagenome</name>
    <dbReference type="NCBI Taxonomy" id="412755"/>
    <lineage>
        <taxon>unclassified sequences</taxon>
        <taxon>metagenomes</taxon>
        <taxon>ecological metagenomes</taxon>
    </lineage>
</organism>
<evidence type="ECO:0000313" key="2">
    <source>
        <dbReference type="EMBL" id="GAG14792.1"/>
    </source>
</evidence>
<dbReference type="EMBL" id="BARS01038997">
    <property type="protein sequence ID" value="GAG14792.1"/>
    <property type="molecule type" value="Genomic_DNA"/>
</dbReference>
<dbReference type="InterPro" id="IPR001173">
    <property type="entry name" value="Glyco_trans_2-like"/>
</dbReference>
<dbReference type="CDD" id="cd04179">
    <property type="entry name" value="DPM_DPG-synthase_like"/>
    <property type="match status" value="1"/>
</dbReference>
<feature type="domain" description="Glycosyltransferase 2-like" evidence="1">
    <location>
        <begin position="23"/>
        <end position="149"/>
    </location>
</feature>
<dbReference type="PANTHER" id="PTHR48090">
    <property type="entry name" value="UNDECAPRENYL-PHOSPHATE 4-DEOXY-4-FORMAMIDO-L-ARABINOSE TRANSFERASE-RELATED"/>
    <property type="match status" value="1"/>
</dbReference>
<dbReference type="Pfam" id="PF00535">
    <property type="entry name" value="Glycos_transf_2"/>
    <property type="match status" value="1"/>
</dbReference>
<dbReference type="PANTHER" id="PTHR48090:SF7">
    <property type="entry name" value="RFBJ PROTEIN"/>
    <property type="match status" value="1"/>
</dbReference>
<dbReference type="AlphaFoldDB" id="X0VUH8"/>
<dbReference type="Gene3D" id="3.90.550.10">
    <property type="entry name" value="Spore Coat Polysaccharide Biosynthesis Protein SpsA, Chain A"/>
    <property type="match status" value="1"/>
</dbReference>
<reference evidence="2" key="1">
    <citation type="journal article" date="2014" name="Front. Microbiol.">
        <title>High frequency of phylogenetically diverse reductive dehalogenase-homologous genes in deep subseafloor sedimentary metagenomes.</title>
        <authorList>
            <person name="Kawai M."/>
            <person name="Futagami T."/>
            <person name="Toyoda A."/>
            <person name="Takaki Y."/>
            <person name="Nishi S."/>
            <person name="Hori S."/>
            <person name="Arai W."/>
            <person name="Tsubouchi T."/>
            <person name="Morono Y."/>
            <person name="Uchiyama I."/>
            <person name="Ito T."/>
            <person name="Fujiyama A."/>
            <person name="Inagaki F."/>
            <person name="Takami H."/>
        </authorList>
    </citation>
    <scope>NUCLEOTIDE SEQUENCE</scope>
    <source>
        <strain evidence="2">Expedition CK06-06</strain>
    </source>
</reference>
<dbReference type="InterPro" id="IPR029044">
    <property type="entry name" value="Nucleotide-diphossugar_trans"/>
</dbReference>